<organism evidence="4 5">
    <name type="scientific">Fluviispira sanaruensis</name>
    <dbReference type="NCBI Taxonomy" id="2493639"/>
    <lineage>
        <taxon>Bacteria</taxon>
        <taxon>Pseudomonadati</taxon>
        <taxon>Bdellovibrionota</taxon>
        <taxon>Oligoflexia</taxon>
        <taxon>Silvanigrellales</taxon>
        <taxon>Silvanigrellaceae</taxon>
        <taxon>Fluviispira</taxon>
    </lineage>
</organism>
<dbReference type="OrthoDB" id="5291387at2"/>
<evidence type="ECO:0000256" key="2">
    <source>
        <dbReference type="ARBA" id="ARBA00022801"/>
    </source>
</evidence>
<dbReference type="InterPro" id="IPR018228">
    <property type="entry name" value="DNase_TatD-rel_CS"/>
</dbReference>
<proteinExistence type="inferred from homology"/>
<name>A0A4P2VHW1_FLUSA</name>
<evidence type="ECO:0000313" key="5">
    <source>
        <dbReference type="Proteomes" id="UP000291236"/>
    </source>
</evidence>
<dbReference type="Pfam" id="PF01026">
    <property type="entry name" value="TatD_DNase"/>
    <property type="match status" value="1"/>
</dbReference>
<feature type="binding site" evidence="3">
    <location>
        <position position="39"/>
    </location>
    <ligand>
        <name>a divalent metal cation</name>
        <dbReference type="ChEBI" id="CHEBI:60240"/>
        <label>1</label>
    </ligand>
</feature>
<sequence>MSSDFGNAQRYFCSGGRSIFTWENFYKINNPYLIDAHFHLNYLKDIPRSIEQALKSSVKSGVVAGVWNNDTLEHLALKDNKSLENIKFLKKDLQQLNSIKDDEFICFLAHGLHPMSVHEKWLNADGSCHNESIQSDIQQFKDILYKNLNYIWAIGETGFDLSKDILQSEKCKNLSKQDIIFLQNIAFEVCVQAAIQYNLPLILHLRGSWSLCINKIKWAKNKGVKKIMVHCFSGPAEDMKTLARLSIYCSFGGVPTWEKAVKNRNAFLQCDPNFLMLETDSPDLPPELPDQAKLENNEPKYLKNIAEILAKYANTDLDYFIKNSNKNILNFLGVFGR</sequence>
<dbReference type="PANTHER" id="PTHR46124">
    <property type="entry name" value="D-AMINOACYL-TRNA DEACYLASE"/>
    <property type="match status" value="1"/>
</dbReference>
<keyword evidence="2" id="KW-0378">Hydrolase</keyword>
<dbReference type="Proteomes" id="UP000291236">
    <property type="component" value="Chromosome"/>
</dbReference>
<keyword evidence="3" id="KW-0479">Metal-binding</keyword>
<evidence type="ECO:0000313" key="4">
    <source>
        <dbReference type="EMBL" id="BBH52613.1"/>
    </source>
</evidence>
<feature type="binding site" evidence="3">
    <location>
        <position position="204"/>
    </location>
    <ligand>
        <name>a divalent metal cation</name>
        <dbReference type="ChEBI" id="CHEBI:60240"/>
        <label>2</label>
    </ligand>
</feature>
<feature type="binding site" evidence="3">
    <location>
        <position position="156"/>
    </location>
    <ligand>
        <name>a divalent metal cation</name>
        <dbReference type="ChEBI" id="CHEBI:60240"/>
        <label>1</label>
    </ligand>
</feature>
<protein>
    <submittedName>
        <fullName evidence="4">TatD family deoxyribonuclease</fullName>
    </submittedName>
</protein>
<dbReference type="SUPFAM" id="SSF51556">
    <property type="entry name" value="Metallo-dependent hydrolases"/>
    <property type="match status" value="1"/>
</dbReference>
<comment type="similarity">
    <text evidence="1">Belongs to the metallo-dependent hydrolases superfamily. TatD-type hydrolase family.</text>
</comment>
<dbReference type="InterPro" id="IPR001130">
    <property type="entry name" value="TatD-like"/>
</dbReference>
<dbReference type="InterPro" id="IPR032466">
    <property type="entry name" value="Metal_Hydrolase"/>
</dbReference>
<feature type="binding site" evidence="3">
    <location>
        <position position="280"/>
    </location>
    <ligand>
        <name>a divalent metal cation</name>
        <dbReference type="ChEBI" id="CHEBI:60240"/>
        <label>1</label>
    </ligand>
</feature>
<evidence type="ECO:0000256" key="1">
    <source>
        <dbReference type="ARBA" id="ARBA00009275"/>
    </source>
</evidence>
<evidence type="ECO:0000256" key="3">
    <source>
        <dbReference type="PIRSR" id="PIRSR005902-1"/>
    </source>
</evidence>
<accession>A0A4P2VHW1</accession>
<feature type="binding site" evidence="3">
    <location>
        <position position="230"/>
    </location>
    <ligand>
        <name>a divalent metal cation</name>
        <dbReference type="ChEBI" id="CHEBI:60240"/>
        <label>2</label>
    </ligand>
</feature>
<dbReference type="RefSeq" id="WP_130607263.1">
    <property type="nucleotide sequence ID" value="NZ_AP019368.1"/>
</dbReference>
<dbReference type="AlphaFoldDB" id="A0A4P2VHW1"/>
<dbReference type="GO" id="GO:0016788">
    <property type="term" value="F:hydrolase activity, acting on ester bonds"/>
    <property type="evidence" value="ECO:0007669"/>
    <property type="project" value="InterPro"/>
</dbReference>
<keyword evidence="5" id="KW-1185">Reference proteome</keyword>
<dbReference type="PANTHER" id="PTHR46124:SF2">
    <property type="entry name" value="D-AMINOACYL-TRNA DEACYLASE"/>
    <property type="match status" value="1"/>
</dbReference>
<dbReference type="PROSITE" id="PS01137">
    <property type="entry name" value="TATD_1"/>
    <property type="match status" value="1"/>
</dbReference>
<reference evidence="4 5" key="1">
    <citation type="submission" date="2018-12" db="EMBL/GenBank/DDBJ databases">
        <title>Rubrispira sanarue gen. nov., sp., nov., a member of the order Silvanigrellales, isolated from a brackish lake in Hamamatsu Japan.</title>
        <authorList>
            <person name="Maejima Y."/>
            <person name="Iino T."/>
            <person name="Muraguchi Y."/>
            <person name="Fukuda K."/>
            <person name="Nojiri H."/>
            <person name="Ohkuma M."/>
            <person name="Moriuchi R."/>
            <person name="Dohra H."/>
            <person name="Kimbara K."/>
            <person name="Shintani M."/>
        </authorList>
    </citation>
    <scope>NUCLEOTIDE SEQUENCE [LARGE SCALE GENOMIC DNA]</scope>
    <source>
        <strain evidence="4 5">RF1110005</strain>
    </source>
</reference>
<dbReference type="Gene3D" id="3.20.20.140">
    <property type="entry name" value="Metal-dependent hydrolases"/>
    <property type="match status" value="1"/>
</dbReference>
<dbReference type="EMBL" id="AP019368">
    <property type="protein sequence ID" value="BBH52613.1"/>
    <property type="molecule type" value="Genomic_DNA"/>
</dbReference>
<gene>
    <name evidence="4" type="ORF">JCM31447_10540</name>
</gene>
<dbReference type="PIRSF" id="PIRSF005902">
    <property type="entry name" value="DNase_TatD"/>
    <property type="match status" value="1"/>
</dbReference>
<feature type="binding site" evidence="3">
    <location>
        <position position="37"/>
    </location>
    <ligand>
        <name>a divalent metal cation</name>
        <dbReference type="ChEBI" id="CHEBI:60240"/>
        <label>1</label>
    </ligand>
</feature>
<dbReference type="GO" id="GO:0046872">
    <property type="term" value="F:metal ion binding"/>
    <property type="evidence" value="ECO:0007669"/>
    <property type="project" value="UniProtKB-KW"/>
</dbReference>
<dbReference type="KEGG" id="sbf:JCM31447_10540"/>